<gene>
    <name evidence="1" type="ORF">HK097_002277</name>
</gene>
<sequence length="156" mass="17446">TGLSVSVMAGVISGLENLKSFCMNSCEIGPELWRALGCLPQLERLSVVDCKSLSETHLRLVLECSARSKSKNWDGWERHSDTDLGLDRGMFPKLKRLYCSEAVFEKVLGEKKDAGAEDGGDGVLRGRDNWFMEEGLDILSLWEAAVERLSERDFVF</sequence>
<dbReference type="EMBL" id="JADGJD010001488">
    <property type="protein sequence ID" value="KAJ3041392.1"/>
    <property type="molecule type" value="Genomic_DNA"/>
</dbReference>
<dbReference type="Gene3D" id="3.80.10.10">
    <property type="entry name" value="Ribonuclease Inhibitor"/>
    <property type="match status" value="1"/>
</dbReference>
<dbReference type="Proteomes" id="UP001212841">
    <property type="component" value="Unassembled WGS sequence"/>
</dbReference>
<feature type="non-terminal residue" evidence="1">
    <location>
        <position position="1"/>
    </location>
</feature>
<evidence type="ECO:0000313" key="2">
    <source>
        <dbReference type="Proteomes" id="UP001212841"/>
    </source>
</evidence>
<protein>
    <submittedName>
        <fullName evidence="1">Uncharacterized protein</fullName>
    </submittedName>
</protein>
<name>A0AAD5S5I8_9FUNG</name>
<keyword evidence="2" id="KW-1185">Reference proteome</keyword>
<proteinExistence type="predicted"/>
<comment type="caution">
    <text evidence="1">The sequence shown here is derived from an EMBL/GenBank/DDBJ whole genome shotgun (WGS) entry which is preliminary data.</text>
</comment>
<dbReference type="SUPFAM" id="SSF52047">
    <property type="entry name" value="RNI-like"/>
    <property type="match status" value="1"/>
</dbReference>
<dbReference type="InterPro" id="IPR032675">
    <property type="entry name" value="LRR_dom_sf"/>
</dbReference>
<organism evidence="1 2">
    <name type="scientific">Rhizophlyctis rosea</name>
    <dbReference type="NCBI Taxonomy" id="64517"/>
    <lineage>
        <taxon>Eukaryota</taxon>
        <taxon>Fungi</taxon>
        <taxon>Fungi incertae sedis</taxon>
        <taxon>Chytridiomycota</taxon>
        <taxon>Chytridiomycota incertae sedis</taxon>
        <taxon>Chytridiomycetes</taxon>
        <taxon>Rhizophlyctidales</taxon>
        <taxon>Rhizophlyctidaceae</taxon>
        <taxon>Rhizophlyctis</taxon>
    </lineage>
</organism>
<accession>A0AAD5S5I8</accession>
<evidence type="ECO:0000313" key="1">
    <source>
        <dbReference type="EMBL" id="KAJ3041392.1"/>
    </source>
</evidence>
<dbReference type="AlphaFoldDB" id="A0AAD5S5I8"/>
<reference evidence="1" key="1">
    <citation type="submission" date="2020-05" db="EMBL/GenBank/DDBJ databases">
        <title>Phylogenomic resolution of chytrid fungi.</title>
        <authorList>
            <person name="Stajich J.E."/>
            <person name="Amses K."/>
            <person name="Simmons R."/>
            <person name="Seto K."/>
            <person name="Myers J."/>
            <person name="Bonds A."/>
            <person name="Quandt C.A."/>
            <person name="Barry K."/>
            <person name="Liu P."/>
            <person name="Grigoriev I."/>
            <person name="Longcore J.E."/>
            <person name="James T.Y."/>
        </authorList>
    </citation>
    <scope>NUCLEOTIDE SEQUENCE</scope>
    <source>
        <strain evidence="1">JEL0318</strain>
    </source>
</reference>